<reference evidence="1 2" key="1">
    <citation type="submission" date="2017-08" db="EMBL/GenBank/DDBJ databases">
        <title>Characterization and complete genome sequence of novel bacteriophage infecting the causal agent of bacterial fruit blotch, Acidovorax citrulli.</title>
        <authorList>
            <person name="Midani A.R."/>
            <person name="Park S.-H."/>
            <person name="Choi T.-J."/>
        </authorList>
    </citation>
    <scope>NUCLEOTIDE SEQUENCE [LARGE SCALE GENOMIC DNA]</scope>
</reference>
<accession>A0A218M338</accession>
<organism evidence="1 2">
    <name type="scientific">Acidovorax phage ACP17</name>
    <dbReference type="NCBI Taxonomy" id="2010329"/>
    <lineage>
        <taxon>Viruses</taxon>
        <taxon>Duplodnaviria</taxon>
        <taxon>Heunggongvirae</taxon>
        <taxon>Uroviricota</taxon>
        <taxon>Caudoviricetes</taxon>
        <taxon>Busanvirus</taxon>
        <taxon>Busanvirus ACP17</taxon>
    </lineage>
</organism>
<dbReference type="Proteomes" id="UP000224101">
    <property type="component" value="Segment"/>
</dbReference>
<sequence>MQHSESLLNEILLLLQTLNKSVNDFRVELGEVQAEMSDLSIRFDEFIATAMPDGLVEEHAAHHRKIGKPSWRKRIGLYFLKE</sequence>
<dbReference type="RefSeq" id="YP_009609780.1">
    <property type="nucleotide sequence ID" value="NC_041997.1"/>
</dbReference>
<proteinExistence type="predicted"/>
<dbReference type="KEGG" id="vg:40085865"/>
<dbReference type="EMBL" id="KY979132">
    <property type="protein sequence ID" value="ASD50462.1"/>
    <property type="molecule type" value="Genomic_DNA"/>
</dbReference>
<evidence type="ECO:0000313" key="2">
    <source>
        <dbReference type="Proteomes" id="UP000224101"/>
    </source>
</evidence>
<keyword evidence="2" id="KW-1185">Reference proteome</keyword>
<name>A0A218M338_9CAUD</name>
<evidence type="ECO:0000313" key="1">
    <source>
        <dbReference type="EMBL" id="ASD50462.1"/>
    </source>
</evidence>
<protein>
    <submittedName>
        <fullName evidence="1">Uncharacterized protein</fullName>
    </submittedName>
</protein>
<dbReference type="GeneID" id="40085865"/>